<dbReference type="OMA" id="DHREKDG"/>
<comment type="similarity">
    <text evidence="1">Belongs to the gamma-glutamylcyclotransferase family. ChaC subfamily.</text>
</comment>
<dbReference type="EC" id="4.3.2.7" evidence="5"/>
<dbReference type="Proteomes" id="UP000694388">
    <property type="component" value="Unplaced"/>
</dbReference>
<organism evidence="6 7">
    <name type="scientific">Eptatretus burgeri</name>
    <name type="common">Inshore hagfish</name>
    <dbReference type="NCBI Taxonomy" id="7764"/>
    <lineage>
        <taxon>Eukaryota</taxon>
        <taxon>Metazoa</taxon>
        <taxon>Chordata</taxon>
        <taxon>Craniata</taxon>
        <taxon>Vertebrata</taxon>
        <taxon>Cyclostomata</taxon>
        <taxon>Myxini</taxon>
        <taxon>Myxiniformes</taxon>
        <taxon>Myxinidae</taxon>
        <taxon>Eptatretinae</taxon>
        <taxon>Eptatretus</taxon>
    </lineage>
</organism>
<accession>A0A8C4X1E4</accession>
<protein>
    <recommendedName>
        <fullName evidence="5">Gamma-glutamylcyclotransferase</fullName>
        <ecNumber evidence="5">4.3.2.7</ecNumber>
    </recommendedName>
</protein>
<dbReference type="GO" id="GO:0005737">
    <property type="term" value="C:cytoplasm"/>
    <property type="evidence" value="ECO:0007669"/>
    <property type="project" value="TreeGrafter"/>
</dbReference>
<reference evidence="6" key="1">
    <citation type="submission" date="2025-08" db="UniProtKB">
        <authorList>
            <consortium name="Ensembl"/>
        </authorList>
    </citation>
    <scope>IDENTIFICATION</scope>
</reference>
<evidence type="ECO:0000313" key="6">
    <source>
        <dbReference type="Ensembl" id="ENSEBUP00000026357.1"/>
    </source>
</evidence>
<dbReference type="InterPro" id="IPR006840">
    <property type="entry name" value="ChaC"/>
</dbReference>
<reference evidence="6" key="2">
    <citation type="submission" date="2025-09" db="UniProtKB">
        <authorList>
            <consortium name="Ensembl"/>
        </authorList>
    </citation>
    <scope>IDENTIFICATION</scope>
</reference>
<dbReference type="AlphaFoldDB" id="A0A8C4X1E4"/>
<evidence type="ECO:0000256" key="5">
    <source>
        <dbReference type="RuleBase" id="RU363081"/>
    </source>
</evidence>
<sequence length="193" mass="21301">MWVFGYGSLIWKADFPFEQRVAGHVRGYSRRFWQSSTDHRGVPNKPGRVVTLIENPEACVYGVAYKIPDDSAEDVGAHLDVREKEGYRRECIIFYPTPSDDAAESPPIDVVVYIGSSANPNYLGPAPLETMAAQIAFSEGSSGLNAEYLLELAKAMRELAPHQSDDHLYSLEECVLALLDCNKLGCVDTRSAA</sequence>
<dbReference type="Gene3D" id="3.10.490.10">
    <property type="entry name" value="Gamma-glutamyl cyclotransferase-like"/>
    <property type="match status" value="1"/>
</dbReference>
<dbReference type="SUPFAM" id="SSF110857">
    <property type="entry name" value="Gamma-glutamyl cyclotransferase-like"/>
    <property type="match status" value="1"/>
</dbReference>
<evidence type="ECO:0000256" key="3">
    <source>
        <dbReference type="ARBA" id="ARBA00045227"/>
    </source>
</evidence>
<dbReference type="InterPro" id="IPR036568">
    <property type="entry name" value="GGCT-like_sf"/>
</dbReference>
<evidence type="ECO:0000256" key="2">
    <source>
        <dbReference type="ARBA" id="ARBA00023239"/>
    </source>
</evidence>
<dbReference type="InterPro" id="IPR013024">
    <property type="entry name" value="GGCT-like"/>
</dbReference>
<dbReference type="GO" id="GO:0006751">
    <property type="term" value="P:glutathione catabolic process"/>
    <property type="evidence" value="ECO:0007669"/>
    <property type="project" value="UniProtKB-UniRule"/>
</dbReference>
<comment type="function">
    <text evidence="3 5">Catalyzes the cleavage of glutathione into 5-oxo-L-proline and a Cys-Gly dipeptide. Acts specifically on glutathione, but not on other gamma-glutamyl peptides.</text>
</comment>
<comment type="catalytic activity">
    <reaction evidence="4 5">
        <text>glutathione = L-cysteinylglycine + 5-oxo-L-proline</text>
        <dbReference type="Rhea" id="RHEA:47724"/>
        <dbReference type="ChEBI" id="CHEBI:57925"/>
        <dbReference type="ChEBI" id="CHEBI:58402"/>
        <dbReference type="ChEBI" id="CHEBI:61694"/>
        <dbReference type="EC" id="4.3.2.7"/>
    </reaction>
</comment>
<dbReference type="GO" id="GO:0061928">
    <property type="term" value="F:glutathione specific gamma-glutamylcyclotransferase activity"/>
    <property type="evidence" value="ECO:0007669"/>
    <property type="project" value="UniProtKB-EC"/>
</dbReference>
<dbReference type="Ensembl" id="ENSEBUT00000026933.1">
    <property type="protein sequence ID" value="ENSEBUP00000026357.1"/>
    <property type="gene ID" value="ENSEBUG00000016237.1"/>
</dbReference>
<dbReference type="GO" id="GO:0003839">
    <property type="term" value="F:gamma-glutamylcyclotransferase activity"/>
    <property type="evidence" value="ECO:0007669"/>
    <property type="project" value="UniProtKB-UniRule"/>
</dbReference>
<evidence type="ECO:0000313" key="7">
    <source>
        <dbReference type="Proteomes" id="UP000694388"/>
    </source>
</evidence>
<keyword evidence="2 5" id="KW-0456">Lyase</keyword>
<dbReference type="GeneTree" id="ENSGT00390000003855"/>
<name>A0A8C4X1E4_EPTBU</name>
<proteinExistence type="inferred from homology"/>
<dbReference type="CDD" id="cd06661">
    <property type="entry name" value="GGCT_like"/>
    <property type="match status" value="1"/>
</dbReference>
<evidence type="ECO:0000256" key="1">
    <source>
        <dbReference type="ARBA" id="ARBA00009662"/>
    </source>
</evidence>
<dbReference type="PANTHER" id="PTHR12192">
    <property type="entry name" value="CATION TRANSPORT PROTEIN CHAC-RELATED"/>
    <property type="match status" value="1"/>
</dbReference>
<dbReference type="PANTHER" id="PTHR12192:SF2">
    <property type="entry name" value="GLUTATHIONE-SPECIFIC GAMMA-GLUTAMYLCYCLOTRANSFERASE 2"/>
    <property type="match status" value="1"/>
</dbReference>
<keyword evidence="7" id="KW-1185">Reference proteome</keyword>
<dbReference type="Pfam" id="PF04752">
    <property type="entry name" value="ChaC"/>
    <property type="match status" value="1"/>
</dbReference>
<evidence type="ECO:0000256" key="4">
    <source>
        <dbReference type="ARBA" id="ARBA00048073"/>
    </source>
</evidence>